<dbReference type="InterPro" id="IPR001555">
    <property type="entry name" value="GART_AS"/>
</dbReference>
<dbReference type="OrthoDB" id="9806170at2"/>
<keyword evidence="9" id="KW-1185">Reference proteome</keyword>
<dbReference type="PANTHER" id="PTHR43369">
    <property type="entry name" value="PHOSPHORIBOSYLGLYCINAMIDE FORMYLTRANSFERASE"/>
    <property type="match status" value="1"/>
</dbReference>
<dbReference type="InterPro" id="IPR004607">
    <property type="entry name" value="GART"/>
</dbReference>
<dbReference type="SUPFAM" id="SSF53328">
    <property type="entry name" value="Formyltransferase"/>
    <property type="match status" value="1"/>
</dbReference>
<dbReference type="STRING" id="1003.SAMN04488541_102056"/>
<comment type="caution">
    <text evidence="6">Lacks conserved residue(s) required for the propagation of feature annotation.</text>
</comment>
<protein>
    <recommendedName>
        <fullName evidence="6">Phosphoribosylglycinamide formyltransferase</fullName>
        <ecNumber evidence="6">2.1.2.2</ecNumber>
    </recommendedName>
    <alternativeName>
        <fullName evidence="6">5'-phosphoribosylglycinamide transformylase</fullName>
    </alternativeName>
    <alternativeName>
        <fullName evidence="6">GAR transformylase</fullName>
        <shortName evidence="6">GART</shortName>
    </alternativeName>
</protein>
<dbReference type="GO" id="GO:0005829">
    <property type="term" value="C:cytosol"/>
    <property type="evidence" value="ECO:0007669"/>
    <property type="project" value="TreeGrafter"/>
</dbReference>
<gene>
    <name evidence="6" type="primary">purN</name>
    <name evidence="8" type="ORF">SAMN04488541_102056</name>
</gene>
<keyword evidence="3 6" id="KW-0658">Purine biosynthesis</keyword>
<comment type="pathway">
    <text evidence="1 6">Purine metabolism; IMP biosynthesis via de novo pathway; N(2)-formyl-N(1)-(5-phospho-D-ribosyl)glycinamide from N(1)-(5-phospho-D-ribosyl)glycinamide (10-formyl THF route): step 1/1.</text>
</comment>
<keyword evidence="2 6" id="KW-0808">Transferase</keyword>
<name>A0A1I2GWE5_9BACT</name>
<evidence type="ECO:0000256" key="6">
    <source>
        <dbReference type="HAMAP-Rule" id="MF_01930"/>
    </source>
</evidence>
<dbReference type="RefSeq" id="WP_091545627.1">
    <property type="nucleotide sequence ID" value="NZ_FONY01000020.1"/>
</dbReference>
<dbReference type="UniPathway" id="UPA00074">
    <property type="reaction ID" value="UER00126"/>
</dbReference>
<reference evidence="9" key="1">
    <citation type="submission" date="2016-10" db="EMBL/GenBank/DDBJ databases">
        <authorList>
            <person name="Varghese N."/>
            <person name="Submissions S."/>
        </authorList>
    </citation>
    <scope>NUCLEOTIDE SEQUENCE [LARGE SCALE GENOMIC DNA]</scope>
    <source>
        <strain>GEY</strain>
        <strain evidence="9">DSM 9560</strain>
    </source>
</reference>
<evidence type="ECO:0000256" key="1">
    <source>
        <dbReference type="ARBA" id="ARBA00005054"/>
    </source>
</evidence>
<dbReference type="InterPro" id="IPR002376">
    <property type="entry name" value="Formyl_transf_N"/>
</dbReference>
<comment type="function">
    <text evidence="6">Catalyzes the transfer of a formyl group from 10-formyltetrahydrofolate to 5-phospho-ribosyl-glycinamide (GAR), producing 5-phospho-ribosyl-N-formylglycinamide (FGAR) and tetrahydrofolate.</text>
</comment>
<organism evidence="8 9">
    <name type="scientific">Thermoflexibacter ruber</name>
    <dbReference type="NCBI Taxonomy" id="1003"/>
    <lineage>
        <taxon>Bacteria</taxon>
        <taxon>Pseudomonadati</taxon>
        <taxon>Bacteroidota</taxon>
        <taxon>Cytophagia</taxon>
        <taxon>Cytophagales</taxon>
        <taxon>Thermoflexibacteraceae</taxon>
        <taxon>Thermoflexibacter</taxon>
    </lineage>
</organism>
<dbReference type="EMBL" id="FONY01000020">
    <property type="protein sequence ID" value="SFF21473.1"/>
    <property type="molecule type" value="Genomic_DNA"/>
</dbReference>
<dbReference type="GO" id="GO:0006189">
    <property type="term" value="P:'de novo' IMP biosynthetic process"/>
    <property type="evidence" value="ECO:0007669"/>
    <property type="project" value="UniProtKB-UniRule"/>
</dbReference>
<evidence type="ECO:0000256" key="4">
    <source>
        <dbReference type="ARBA" id="ARBA00038440"/>
    </source>
</evidence>
<dbReference type="HAMAP" id="MF_01930">
    <property type="entry name" value="PurN"/>
    <property type="match status" value="1"/>
</dbReference>
<dbReference type="InterPro" id="IPR036477">
    <property type="entry name" value="Formyl_transf_N_sf"/>
</dbReference>
<accession>A0A1I2GWE5</accession>
<evidence type="ECO:0000313" key="8">
    <source>
        <dbReference type="EMBL" id="SFF21473.1"/>
    </source>
</evidence>
<dbReference type="CDD" id="cd08645">
    <property type="entry name" value="FMT_core_GART"/>
    <property type="match status" value="1"/>
</dbReference>
<feature type="binding site" evidence="6">
    <location>
        <begin position="11"/>
        <end position="13"/>
    </location>
    <ligand>
        <name>N(1)-(5-phospho-beta-D-ribosyl)glycinamide</name>
        <dbReference type="ChEBI" id="CHEBI:143788"/>
    </ligand>
</feature>
<proteinExistence type="inferred from homology"/>
<comment type="similarity">
    <text evidence="4 6">Belongs to the GART family.</text>
</comment>
<dbReference type="EC" id="2.1.2.2" evidence="6"/>
<evidence type="ECO:0000259" key="7">
    <source>
        <dbReference type="Pfam" id="PF00551"/>
    </source>
</evidence>
<feature type="site" description="Raises pKa of active site His" evidence="6">
    <location>
        <position position="143"/>
    </location>
</feature>
<evidence type="ECO:0000256" key="2">
    <source>
        <dbReference type="ARBA" id="ARBA00022679"/>
    </source>
</evidence>
<evidence type="ECO:0000313" key="9">
    <source>
        <dbReference type="Proteomes" id="UP000199513"/>
    </source>
</evidence>
<dbReference type="Proteomes" id="UP000199513">
    <property type="component" value="Unassembled WGS sequence"/>
</dbReference>
<evidence type="ECO:0000256" key="3">
    <source>
        <dbReference type="ARBA" id="ARBA00022755"/>
    </source>
</evidence>
<dbReference type="PROSITE" id="PS00373">
    <property type="entry name" value="GART"/>
    <property type="match status" value="1"/>
</dbReference>
<dbReference type="Pfam" id="PF00551">
    <property type="entry name" value="Formyl_trans_N"/>
    <property type="match status" value="1"/>
</dbReference>
<comment type="catalytic activity">
    <reaction evidence="5 6">
        <text>N(1)-(5-phospho-beta-D-ribosyl)glycinamide + (6R)-10-formyltetrahydrofolate = N(2)-formyl-N(1)-(5-phospho-beta-D-ribosyl)glycinamide + (6S)-5,6,7,8-tetrahydrofolate + H(+)</text>
        <dbReference type="Rhea" id="RHEA:15053"/>
        <dbReference type="ChEBI" id="CHEBI:15378"/>
        <dbReference type="ChEBI" id="CHEBI:57453"/>
        <dbReference type="ChEBI" id="CHEBI:143788"/>
        <dbReference type="ChEBI" id="CHEBI:147286"/>
        <dbReference type="ChEBI" id="CHEBI:195366"/>
        <dbReference type="EC" id="2.1.2.2"/>
    </reaction>
</comment>
<feature type="active site" description="Proton donor" evidence="6">
    <location>
        <position position="102"/>
    </location>
</feature>
<dbReference type="Gene3D" id="3.40.50.170">
    <property type="entry name" value="Formyl transferase, N-terminal domain"/>
    <property type="match status" value="1"/>
</dbReference>
<dbReference type="AlphaFoldDB" id="A0A1I2GWE5"/>
<dbReference type="GO" id="GO:0004644">
    <property type="term" value="F:phosphoribosylglycinamide formyltransferase activity"/>
    <property type="evidence" value="ECO:0007669"/>
    <property type="project" value="UniProtKB-UniRule"/>
</dbReference>
<feature type="domain" description="Formyl transferase N-terminal" evidence="7">
    <location>
        <begin position="1"/>
        <end position="180"/>
    </location>
</feature>
<dbReference type="PANTHER" id="PTHR43369:SF2">
    <property type="entry name" value="PHOSPHORIBOSYLGLYCINAMIDE FORMYLTRANSFERASE"/>
    <property type="match status" value="1"/>
</dbReference>
<feature type="binding site" evidence="6">
    <location>
        <position position="100"/>
    </location>
    <ligand>
        <name>(6R)-10-formyltetrahydrofolate</name>
        <dbReference type="ChEBI" id="CHEBI:195366"/>
    </ligand>
</feature>
<sequence length="190" mass="21642">MTIAIFASGTGSNAVKIIEYFKEKPQYQFIVLSNKKDAPVLEKAQNLGIKTWTFGKQDFYENNKVLAILKEQKVDFVVLAGFLWLVPEHIVKYFPNKIINLHPALLPKHGGKGMFGHKVHEAVIQAKEKESGITIHYVNERYDEGSIIFQAQCQVNEGDTPESLANKIHALEHEHLPRVLEKLLLEMHNK</sequence>
<evidence type="ECO:0000256" key="5">
    <source>
        <dbReference type="ARBA" id="ARBA00047664"/>
    </source>
</evidence>